<comment type="caution">
    <text evidence="1">The sequence shown here is derived from an EMBL/GenBank/DDBJ whole genome shotgun (WGS) entry which is preliminary data.</text>
</comment>
<dbReference type="Proteomes" id="UP000828941">
    <property type="component" value="Chromosome 12"/>
</dbReference>
<evidence type="ECO:0000313" key="2">
    <source>
        <dbReference type="Proteomes" id="UP000828941"/>
    </source>
</evidence>
<reference evidence="1 2" key="1">
    <citation type="journal article" date="2022" name="DNA Res.">
        <title>Chromosomal-level genome assembly of the orchid tree Bauhinia variegata (Leguminosae; Cercidoideae) supports the allotetraploid origin hypothesis of Bauhinia.</title>
        <authorList>
            <person name="Zhong Y."/>
            <person name="Chen Y."/>
            <person name="Zheng D."/>
            <person name="Pang J."/>
            <person name="Liu Y."/>
            <person name="Luo S."/>
            <person name="Meng S."/>
            <person name="Qian L."/>
            <person name="Wei D."/>
            <person name="Dai S."/>
            <person name="Zhou R."/>
        </authorList>
    </citation>
    <scope>NUCLEOTIDE SEQUENCE [LARGE SCALE GENOMIC DNA]</scope>
    <source>
        <strain evidence="1">BV-YZ2020</strain>
    </source>
</reference>
<accession>A0ACB9LF63</accession>
<sequence length="519" mass="58029">MDFDPENQSEDGFDQIEDEQASDQEAEKLKGSSSEDENPRTADEGTVQNPASTIRICDFCGRTFNNGKALGGHRRYHLQLLRKEAAARSQKVKIRLPKTKIHNNDNNSNCVNDVEDNNILKMEALISKNNGGKGKGKPTCDLCNKDFPSMKSYYGHMRSHPERIRRAVLLPLPRSPKSDDDSADQKEDNVAANSRTVIAPVDDESSVRLTKSLPSWAKTDQRGRKSIGGAEAAQNLVYLSRGGYFSAPQAAYSANVDDSKSSNSGVSLQRKKIKVEDDSLPRKQKMRKIEACRRGKLKLGEKIDENDDGCGNGKIMDIVDKEEEKEEEGEGNADWGEEECEKTMKIDDSHLDESKMMTKKKENKRKKILKLKFSESLESEENPLIKTLKTKDGHKCKSIALFRALGEHRSSHNKEKKIKTMDELEDKNNETKGNKLRGLVVEEADTAHAFGDHHRRLNSRRSAAETQLSEEASSVGASLSPSTQELGEASPLTPRVLDFDLNEPYVTDDKEVKSTFSQE</sequence>
<proteinExistence type="predicted"/>
<name>A0ACB9LF63_BAUVA</name>
<protein>
    <submittedName>
        <fullName evidence="1">Uncharacterized protein</fullName>
    </submittedName>
</protein>
<keyword evidence="2" id="KW-1185">Reference proteome</keyword>
<dbReference type="EMBL" id="CM039437">
    <property type="protein sequence ID" value="KAI4308253.1"/>
    <property type="molecule type" value="Genomic_DNA"/>
</dbReference>
<gene>
    <name evidence="1" type="ORF">L6164_031347</name>
</gene>
<organism evidence="1 2">
    <name type="scientific">Bauhinia variegata</name>
    <name type="common">Purple orchid tree</name>
    <name type="synonym">Phanera variegata</name>
    <dbReference type="NCBI Taxonomy" id="167791"/>
    <lineage>
        <taxon>Eukaryota</taxon>
        <taxon>Viridiplantae</taxon>
        <taxon>Streptophyta</taxon>
        <taxon>Embryophyta</taxon>
        <taxon>Tracheophyta</taxon>
        <taxon>Spermatophyta</taxon>
        <taxon>Magnoliopsida</taxon>
        <taxon>eudicotyledons</taxon>
        <taxon>Gunneridae</taxon>
        <taxon>Pentapetalae</taxon>
        <taxon>rosids</taxon>
        <taxon>fabids</taxon>
        <taxon>Fabales</taxon>
        <taxon>Fabaceae</taxon>
        <taxon>Cercidoideae</taxon>
        <taxon>Cercideae</taxon>
        <taxon>Bauhiniinae</taxon>
        <taxon>Bauhinia</taxon>
    </lineage>
</organism>
<evidence type="ECO:0000313" key="1">
    <source>
        <dbReference type="EMBL" id="KAI4308253.1"/>
    </source>
</evidence>